<dbReference type="EMBL" id="PDYH01000017">
    <property type="protein sequence ID" value="PHU40613.1"/>
    <property type="molecule type" value="Genomic_DNA"/>
</dbReference>
<keyword evidence="5" id="KW-1185">Reference proteome</keyword>
<dbReference type="GO" id="GO:0006935">
    <property type="term" value="P:chemotaxis"/>
    <property type="evidence" value="ECO:0007669"/>
    <property type="project" value="UniProtKB-KW"/>
</dbReference>
<dbReference type="CDD" id="cd17907">
    <property type="entry name" value="FliY_FliN-Y"/>
    <property type="match status" value="1"/>
</dbReference>
<dbReference type="NCBIfam" id="NF005995">
    <property type="entry name" value="PRK08119.1"/>
    <property type="match status" value="1"/>
</dbReference>
<dbReference type="InterPro" id="IPR007597">
    <property type="entry name" value="CheC"/>
</dbReference>
<name>A0A2G3DX73_9FIRM</name>
<dbReference type="SUPFAM" id="SSF103039">
    <property type="entry name" value="CheC-like"/>
    <property type="match status" value="1"/>
</dbReference>
<evidence type="ECO:0000313" key="4">
    <source>
        <dbReference type="EMBL" id="PHU40613.1"/>
    </source>
</evidence>
<dbReference type="GO" id="GO:0016787">
    <property type="term" value="F:hydrolase activity"/>
    <property type="evidence" value="ECO:0007669"/>
    <property type="project" value="InterPro"/>
</dbReference>
<protein>
    <submittedName>
        <fullName evidence="3">Flagellar motor switch phosphatase FliY</fullName>
    </submittedName>
</protein>
<keyword evidence="3" id="KW-0969">Cilium</keyword>
<organism evidence="3 6">
    <name type="scientific">Pseudobutyrivibrio ruminis</name>
    <dbReference type="NCBI Taxonomy" id="46206"/>
    <lineage>
        <taxon>Bacteria</taxon>
        <taxon>Bacillati</taxon>
        <taxon>Bacillota</taxon>
        <taxon>Clostridia</taxon>
        <taxon>Lachnospirales</taxon>
        <taxon>Lachnospiraceae</taxon>
        <taxon>Pseudobutyrivibrio</taxon>
    </lineage>
</organism>
<dbReference type="PANTHER" id="PTHR43484">
    <property type="match status" value="1"/>
</dbReference>
<keyword evidence="3" id="KW-0282">Flagellum</keyword>
<dbReference type="RefSeq" id="WP_090153253.1">
    <property type="nucleotide sequence ID" value="NZ_PDYF01000009.1"/>
</dbReference>
<dbReference type="Gene3D" id="3.40.1550.10">
    <property type="entry name" value="CheC-like"/>
    <property type="match status" value="1"/>
</dbReference>
<dbReference type="PANTHER" id="PTHR43484:SF1">
    <property type="entry name" value="FLAGELLAR MOTOR SWITCH PROTEIN FLIN"/>
    <property type="match status" value="1"/>
</dbReference>
<accession>A0A2G3DX73</accession>
<reference evidence="3" key="1">
    <citation type="submission" date="2017-10" db="EMBL/GenBank/DDBJ databases">
        <title>Resolving the taxonomy of Roseburia spp., Eubacterium rectale and Agathobacter spp. through phylogenomic analysis.</title>
        <authorList>
            <person name="Sheridan P.O."/>
            <person name="Walker A.W."/>
            <person name="Duncan S.H."/>
            <person name="Scott K.P."/>
            <person name="Toole P.W.O."/>
            <person name="Luis P."/>
            <person name="Flint H.J."/>
        </authorList>
    </citation>
    <scope>NUCLEOTIDE SEQUENCE [LARGE SCALE GENOMIC DNA]</scope>
    <source>
        <strain evidence="4">JK10</strain>
        <strain evidence="3">JK626</strain>
    </source>
</reference>
<dbReference type="Pfam" id="PF04509">
    <property type="entry name" value="CheC"/>
    <property type="match status" value="2"/>
</dbReference>
<gene>
    <name evidence="4" type="ORF">CSX00_05255</name>
    <name evidence="3" type="ORF">CSX01_04960</name>
</gene>
<evidence type="ECO:0000313" key="3">
    <source>
        <dbReference type="EMBL" id="PHU35470.1"/>
    </source>
</evidence>
<dbReference type="Proteomes" id="UP000225889">
    <property type="component" value="Unassembled WGS sequence"/>
</dbReference>
<keyword evidence="1" id="KW-0145">Chemotaxis</keyword>
<dbReference type="InterPro" id="IPR028976">
    <property type="entry name" value="CheC-like_sf"/>
</dbReference>
<dbReference type="AlphaFoldDB" id="A0A2G3DX73"/>
<evidence type="ECO:0000313" key="5">
    <source>
        <dbReference type="Proteomes" id="UP000224317"/>
    </source>
</evidence>
<dbReference type="EMBL" id="PDYF01000009">
    <property type="protein sequence ID" value="PHU35470.1"/>
    <property type="molecule type" value="Genomic_DNA"/>
</dbReference>
<evidence type="ECO:0000259" key="2">
    <source>
        <dbReference type="Pfam" id="PF04509"/>
    </source>
</evidence>
<evidence type="ECO:0000313" key="6">
    <source>
        <dbReference type="Proteomes" id="UP000225889"/>
    </source>
</evidence>
<comment type="caution">
    <text evidence="3">The sequence shown here is derived from an EMBL/GenBank/DDBJ whole genome shotgun (WGS) entry which is preliminary data.</text>
</comment>
<proteinExistence type="predicted"/>
<dbReference type="Proteomes" id="UP000224317">
    <property type="component" value="Unassembled WGS sequence"/>
</dbReference>
<dbReference type="InterPro" id="IPR051469">
    <property type="entry name" value="FliN/MopA/SpaO"/>
</dbReference>
<feature type="domain" description="CheC-like protein" evidence="2">
    <location>
        <begin position="9"/>
        <end position="46"/>
    </location>
</feature>
<reference evidence="3" key="2">
    <citation type="submission" date="2017-10" db="EMBL/GenBank/DDBJ databases">
        <authorList>
            <person name="Banno H."/>
            <person name="Chua N.-H."/>
        </authorList>
    </citation>
    <scope>NUCLEOTIDE SEQUENCE [LARGE SCALE GENOMIC DNA]</scope>
    <source>
        <strain evidence="4">JK10</strain>
        <strain evidence="3">JK626</strain>
    </source>
</reference>
<evidence type="ECO:0000256" key="1">
    <source>
        <dbReference type="ARBA" id="ARBA00022500"/>
    </source>
</evidence>
<dbReference type="STRING" id="46206.SAMN02910377_01754"/>
<sequence length="203" mass="22231">MADLNLTKEQQDTLGEIANISMGSSATSLSALLNNLKVDITTPKIELIRKSESLDDYHNVCVLVHINYVKGLTGSNVLILKENDVKIIADLMMGGQGVASPEPIGELQLSAVSEAMNQMMGSAASSMSQLLNRVVDISPPKTDNIDVESVKIFERLFESPEIDFVKITFNLKIGTVVDSVMVQLYPISFALDMVHLFDKKDEN</sequence>
<keyword evidence="3" id="KW-0966">Cell projection</keyword>
<feature type="domain" description="CheC-like protein" evidence="2">
    <location>
        <begin position="107"/>
        <end position="141"/>
    </location>
</feature>